<dbReference type="EMBL" id="JBHSED010000065">
    <property type="protein sequence ID" value="MFC4306478.1"/>
    <property type="molecule type" value="Genomic_DNA"/>
</dbReference>
<dbReference type="RefSeq" id="WP_204602552.1">
    <property type="nucleotide sequence ID" value="NZ_JBHSED010000065.1"/>
</dbReference>
<gene>
    <name evidence="1" type="ORF">ACFO1S_23950</name>
</gene>
<dbReference type="Proteomes" id="UP001595755">
    <property type="component" value="Unassembled WGS sequence"/>
</dbReference>
<comment type="caution">
    <text evidence="1">The sequence shown here is derived from an EMBL/GenBank/DDBJ whole genome shotgun (WGS) entry which is preliminary data.</text>
</comment>
<protein>
    <submittedName>
        <fullName evidence="1">Uncharacterized protein</fullName>
    </submittedName>
</protein>
<name>A0ABV8SG26_9BACL</name>
<evidence type="ECO:0000313" key="2">
    <source>
        <dbReference type="Proteomes" id="UP001595755"/>
    </source>
</evidence>
<evidence type="ECO:0000313" key="1">
    <source>
        <dbReference type="EMBL" id="MFC4306478.1"/>
    </source>
</evidence>
<reference evidence="2" key="1">
    <citation type="journal article" date="2019" name="Int. J. Syst. Evol. Microbiol.">
        <title>The Global Catalogue of Microorganisms (GCM) 10K type strain sequencing project: providing services to taxonomists for standard genome sequencing and annotation.</title>
        <authorList>
            <consortium name="The Broad Institute Genomics Platform"/>
            <consortium name="The Broad Institute Genome Sequencing Center for Infectious Disease"/>
            <person name="Wu L."/>
            <person name="Ma J."/>
        </authorList>
    </citation>
    <scope>NUCLEOTIDE SEQUENCE [LARGE SCALE GENOMIC DNA]</scope>
    <source>
        <strain evidence="2">CGMCC 4.1641</strain>
    </source>
</reference>
<keyword evidence="2" id="KW-1185">Reference proteome</keyword>
<sequence length="108" mass="12529">MIRYGDEQWAELEFKSFRYEAQRRDGQWIDVALVPVMADRTPLPADLVDFSIVAVCTHQGHPIQLITQDEGVDCEYQLTEFEKEQINAFVRSEEVRLAVRTAADRVEQ</sequence>
<proteinExistence type="predicted"/>
<accession>A0ABV8SG26</accession>
<organism evidence="1 2">
    <name type="scientific">Cohnella boryungensis</name>
    <dbReference type="NCBI Taxonomy" id="768479"/>
    <lineage>
        <taxon>Bacteria</taxon>
        <taxon>Bacillati</taxon>
        <taxon>Bacillota</taxon>
        <taxon>Bacilli</taxon>
        <taxon>Bacillales</taxon>
        <taxon>Paenibacillaceae</taxon>
        <taxon>Cohnella</taxon>
    </lineage>
</organism>